<reference evidence="9 10" key="1">
    <citation type="submission" date="2020-08" db="EMBL/GenBank/DDBJ databases">
        <authorList>
            <person name="Liu C."/>
            <person name="Sun Q."/>
        </authorList>
    </citation>
    <scope>NUCLEOTIDE SEQUENCE [LARGE SCALE GENOMIC DNA]</scope>
    <source>
        <strain evidence="9 10">NSJ-8</strain>
    </source>
</reference>
<evidence type="ECO:0000256" key="6">
    <source>
        <dbReference type="ARBA" id="ARBA00023136"/>
    </source>
</evidence>
<dbReference type="InterPro" id="IPR049177">
    <property type="entry name" value="MgtC_SapB_SrpB_YhiD_N"/>
</dbReference>
<protein>
    <submittedName>
        <fullName evidence="9">MgtC/SapB family protein</fullName>
    </submittedName>
</protein>
<dbReference type="GO" id="GO:0005886">
    <property type="term" value="C:plasma membrane"/>
    <property type="evidence" value="ECO:0007669"/>
    <property type="project" value="UniProtKB-SubCell"/>
</dbReference>
<accession>A0A7G9FVT9</accession>
<keyword evidence="4 7" id="KW-0812">Transmembrane</keyword>
<keyword evidence="6 7" id="KW-0472">Membrane</keyword>
<feature type="transmembrane region" description="Helical" evidence="7">
    <location>
        <begin position="128"/>
        <end position="146"/>
    </location>
</feature>
<feature type="transmembrane region" description="Helical" evidence="7">
    <location>
        <begin position="104"/>
        <end position="122"/>
    </location>
</feature>
<evidence type="ECO:0000256" key="7">
    <source>
        <dbReference type="SAM" id="Phobius"/>
    </source>
</evidence>
<evidence type="ECO:0000259" key="8">
    <source>
        <dbReference type="Pfam" id="PF02308"/>
    </source>
</evidence>
<name>A0A7G9FVT9_9FIRM</name>
<gene>
    <name evidence="9" type="ORF">H9Q77_00295</name>
</gene>
<dbReference type="PANTHER" id="PTHR33778:SF1">
    <property type="entry name" value="MAGNESIUM TRANSPORTER YHID-RELATED"/>
    <property type="match status" value="1"/>
</dbReference>
<keyword evidence="5 7" id="KW-1133">Transmembrane helix</keyword>
<dbReference type="EMBL" id="CP060633">
    <property type="protein sequence ID" value="QNM02671.1"/>
    <property type="molecule type" value="Genomic_DNA"/>
</dbReference>
<feature type="transmembrane region" description="Helical" evidence="7">
    <location>
        <begin position="12"/>
        <end position="34"/>
    </location>
</feature>
<dbReference type="PANTHER" id="PTHR33778">
    <property type="entry name" value="PROTEIN MGTC"/>
    <property type="match status" value="1"/>
</dbReference>
<dbReference type="PRINTS" id="PR01837">
    <property type="entry name" value="MGTCSAPBPROT"/>
</dbReference>
<feature type="transmembrane region" description="Helical" evidence="7">
    <location>
        <begin position="46"/>
        <end position="66"/>
    </location>
</feature>
<sequence>MISNFTEYFAGFTTGAIALRLLFAAVLGCIIGLERATKHHPAGMRTFALVCLGAAASAIVNIYLGTAFGAGRTDLSRIPAGVVSGIGFLGVGTIIITGKNQVRGLTTAAGLWTTATLGIMLGSGMFEISLILFVLIFSTMFGIARISRVQEKYNRYIGLYMEIDKTMTRSVYDYINVCGYELSSIEKKRDKTLKGSDIVLILMMDLKKRRNHAEILSEVSQLEGVHYLEEV</sequence>
<keyword evidence="3" id="KW-1003">Cell membrane</keyword>
<dbReference type="Proteomes" id="UP000515981">
    <property type="component" value="Chromosome"/>
</dbReference>
<dbReference type="KEGG" id="ssun:H9Q77_00295"/>
<evidence type="ECO:0000256" key="4">
    <source>
        <dbReference type="ARBA" id="ARBA00022692"/>
    </source>
</evidence>
<organism evidence="9 10">
    <name type="scientific">Simiaoa sunii</name>
    <dbReference type="NCBI Taxonomy" id="2763672"/>
    <lineage>
        <taxon>Bacteria</taxon>
        <taxon>Bacillati</taxon>
        <taxon>Bacillota</taxon>
        <taxon>Clostridia</taxon>
        <taxon>Lachnospirales</taxon>
        <taxon>Lachnospiraceae</taxon>
        <taxon>Simiaoa</taxon>
    </lineage>
</organism>
<evidence type="ECO:0000256" key="5">
    <source>
        <dbReference type="ARBA" id="ARBA00022989"/>
    </source>
</evidence>
<evidence type="ECO:0000256" key="1">
    <source>
        <dbReference type="ARBA" id="ARBA00004651"/>
    </source>
</evidence>
<evidence type="ECO:0000256" key="2">
    <source>
        <dbReference type="ARBA" id="ARBA00009298"/>
    </source>
</evidence>
<evidence type="ECO:0000256" key="3">
    <source>
        <dbReference type="ARBA" id="ARBA00022475"/>
    </source>
</evidence>
<dbReference type="AlphaFoldDB" id="A0A7G9FVT9"/>
<dbReference type="Pfam" id="PF02308">
    <property type="entry name" value="MgtC"/>
    <property type="match status" value="1"/>
</dbReference>
<proteinExistence type="inferred from homology"/>
<feature type="transmembrane region" description="Helical" evidence="7">
    <location>
        <begin position="78"/>
        <end position="97"/>
    </location>
</feature>
<evidence type="ECO:0000313" key="10">
    <source>
        <dbReference type="Proteomes" id="UP000515981"/>
    </source>
</evidence>
<dbReference type="InterPro" id="IPR003416">
    <property type="entry name" value="MgtC/SapB/SrpB/YhiD_fam"/>
</dbReference>
<feature type="domain" description="MgtC/SapB/SrpB/YhiD N-terminal" evidence="8">
    <location>
        <begin position="21"/>
        <end position="148"/>
    </location>
</feature>
<evidence type="ECO:0000313" key="9">
    <source>
        <dbReference type="EMBL" id="QNM02671.1"/>
    </source>
</evidence>
<dbReference type="RefSeq" id="WP_118545964.1">
    <property type="nucleotide sequence ID" value="NZ_CP060633.1"/>
</dbReference>
<keyword evidence="10" id="KW-1185">Reference proteome</keyword>
<comment type="similarity">
    <text evidence="2">Belongs to the MgtC/SapB family.</text>
</comment>
<comment type="subcellular location">
    <subcellularLocation>
        <location evidence="1">Cell membrane</location>
        <topology evidence="1">Multi-pass membrane protein</topology>
    </subcellularLocation>
</comment>